<feature type="compositionally biased region" description="Acidic residues" evidence="1">
    <location>
        <begin position="1086"/>
        <end position="1096"/>
    </location>
</feature>
<feature type="compositionally biased region" description="Low complexity" evidence="1">
    <location>
        <begin position="814"/>
        <end position="829"/>
    </location>
</feature>
<dbReference type="OrthoDB" id="3553147at2759"/>
<proteinExistence type="predicted"/>
<evidence type="ECO:0000313" key="3">
    <source>
        <dbReference type="EMBL" id="CEI70426.1"/>
    </source>
</evidence>
<feature type="region of interest" description="Disordered" evidence="1">
    <location>
        <begin position="1070"/>
        <end position="1100"/>
    </location>
</feature>
<dbReference type="InterPro" id="IPR052895">
    <property type="entry name" value="HetReg/Transcr_Mod"/>
</dbReference>
<feature type="domain" description="Heterokaryon incompatibility" evidence="2">
    <location>
        <begin position="57"/>
        <end position="142"/>
    </location>
</feature>
<dbReference type="InterPro" id="IPR010730">
    <property type="entry name" value="HET"/>
</dbReference>
<feature type="region of interest" description="Disordered" evidence="1">
    <location>
        <begin position="812"/>
        <end position="836"/>
    </location>
</feature>
<feature type="compositionally biased region" description="Pro residues" evidence="1">
    <location>
        <begin position="165"/>
        <end position="175"/>
    </location>
</feature>
<feature type="region of interest" description="Disordered" evidence="1">
    <location>
        <begin position="926"/>
        <end position="951"/>
    </location>
</feature>
<feature type="compositionally biased region" description="Acidic residues" evidence="1">
    <location>
        <begin position="930"/>
        <end position="940"/>
    </location>
</feature>
<dbReference type="STRING" id="56646.A0A2L2TZ74"/>
<evidence type="ECO:0000259" key="2">
    <source>
        <dbReference type="Pfam" id="PF06985"/>
    </source>
</evidence>
<evidence type="ECO:0000256" key="1">
    <source>
        <dbReference type="SAM" id="MobiDB-lite"/>
    </source>
</evidence>
<dbReference type="AlphaFoldDB" id="A0A2L2TZ74"/>
<dbReference type="PANTHER" id="PTHR24148:SF64">
    <property type="entry name" value="HETEROKARYON INCOMPATIBILITY DOMAIN-CONTAINING PROTEIN"/>
    <property type="match status" value="1"/>
</dbReference>
<accession>A0A2L2TZ74</accession>
<feature type="region of interest" description="Disordered" evidence="1">
    <location>
        <begin position="157"/>
        <end position="178"/>
    </location>
</feature>
<evidence type="ECO:0000313" key="4">
    <source>
        <dbReference type="Proteomes" id="UP000245910"/>
    </source>
</evidence>
<name>A0A2L2TZ74_9HYPO</name>
<protein>
    <recommendedName>
        <fullName evidence="2">Heterokaryon incompatibility domain-containing protein</fullName>
    </recommendedName>
</protein>
<dbReference type="Proteomes" id="UP000245910">
    <property type="component" value="Chromosome III"/>
</dbReference>
<dbReference type="EMBL" id="LN649231">
    <property type="protein sequence ID" value="CEI70426.1"/>
    <property type="molecule type" value="Genomic_DNA"/>
</dbReference>
<sequence>MATISGYKQLEPGLSQIRLLHLLPLRTRHHQSSAPWYQCVSLECTFETVHLASAPPFEALSYTWGEEAASVRILLNGKVFLVRPNLAHALAALRVSEPRVLWVDALCINQQDTTERNHQVGMMGGIFRQAERVLVWLGRPSSGWDSQVAGALKMAERLGDNPPTSKLPPTPPQPNPHHELEFSQWIDLFPEHIEDRNDKEVHAKGPSKSLISHWEACFDLGCHCWHRAAQKREKKARELSRAKWQERLDRQRQRWCQMGIEHALHKKRVERLPSMIEDTQKDLPFLEKMEKELPRLEAEEIKQEKLLYDLRLLESQELVLLDAPQQRLLQDFHDSQIRAYQELSNENPQKSPDMDPEFWNQARPIAHVSGGDDQAQGETERLLYEILADLGYFQRSITDLRKRVQGEPASPLLREKIGHIEKMQQLDIDQRRGLGKLQERLQTWQRPTDKQYGEGLKLLESQVEEFDRRVESWATLQKVEMENFGDLPKFIYEKCESLQSFIERQCQNLETMRLSQGLLSSGVDAFLTDEELRISEKLKSIKQEILNQHFVLRNTELRRWGFELVLQQCDKWRSQRDKWRSNMYEIKRHRNKNRIREESINAQLEWVQLWKDMVAWQSKEWHDLVFTQTDSPLGLPDIDLLSLEGICRLPYWRRLWIVQEVLLAKELVLCFGDNTKTTTSWDLFTKTRESLERIPSSWQFSPAVDASLKEIKKAFPLQLDKLRNENGQSWSLHNLVDITGNSLCHDPRDKVYGLLGITSGFQFGDFDVKYQDAVEDVYRNAILWYHSKHGEDVKSPNLVRFSQLLQRSLKSHQDTQSSHTSTPSSNASTQTSKATATPLSLKRNLLSGYTDKFCMKGMSGVPLLPIDKLIGDQALMQSRRRDWISTLVEYFDDSGFRGPKAAIEEELLYLDSVSTTLSMPTSSSAHAVVEEEEYMTDEPSPEIYPSRDRSGQGQEPLFFLTVDGEVGISSTCIREGDLLCRVPGSDLGVILRRGKGQYNLASKAIVSSITKTAMTKGESSRTVHLTLDITSILSLTTPLDIVNKYGNREPLCIQESSFGWYEFIASGVDVTSSPPRPKPKIQTADDLSEAEQEPEPEPTIATKFKVRTRVFSSEQSWVTDGISRLMSVAPMVSLDINEAYPALHYPDLPTVSLTVYSSPRVNGLTMMKGTQEEPRSSKLPTFKPTRSSWRFRLKLKHVPWKEPTVQSSPVSQGGEVRQAISRWWSRIVD</sequence>
<dbReference type="PANTHER" id="PTHR24148">
    <property type="entry name" value="ANKYRIN REPEAT DOMAIN-CONTAINING PROTEIN 39 HOMOLOG-RELATED"/>
    <property type="match status" value="1"/>
</dbReference>
<keyword evidence="4" id="KW-1185">Reference proteome</keyword>
<dbReference type="Pfam" id="PF06985">
    <property type="entry name" value="HET"/>
    <property type="match status" value="1"/>
</dbReference>
<organism evidence="3 4">
    <name type="scientific">Fusarium venenatum</name>
    <dbReference type="NCBI Taxonomy" id="56646"/>
    <lineage>
        <taxon>Eukaryota</taxon>
        <taxon>Fungi</taxon>
        <taxon>Dikarya</taxon>
        <taxon>Ascomycota</taxon>
        <taxon>Pezizomycotina</taxon>
        <taxon>Sordariomycetes</taxon>
        <taxon>Hypocreomycetidae</taxon>
        <taxon>Hypocreales</taxon>
        <taxon>Nectriaceae</taxon>
        <taxon>Fusarium</taxon>
    </lineage>
</organism>
<reference evidence="4" key="1">
    <citation type="submission" date="2014-10" db="EMBL/GenBank/DDBJ databases">
        <authorList>
            <person name="King R."/>
        </authorList>
    </citation>
    <scope>NUCLEOTIDE SEQUENCE [LARGE SCALE GENOMIC DNA]</scope>
    <source>
        <strain evidence="4">A3/5</strain>
    </source>
</reference>